<protein>
    <submittedName>
        <fullName evidence="2">Uncharacterized protein</fullName>
    </submittedName>
</protein>
<comment type="caution">
    <text evidence="2">The sequence shown here is derived from an EMBL/GenBank/DDBJ whole genome shotgun (WGS) entry which is preliminary data.</text>
</comment>
<dbReference type="EMBL" id="BNBO01000035">
    <property type="protein sequence ID" value="GHH77937.1"/>
    <property type="molecule type" value="Genomic_DNA"/>
</dbReference>
<organism evidence="2 3">
    <name type="scientific">Kitasatospora indigofera</name>
    <dbReference type="NCBI Taxonomy" id="67307"/>
    <lineage>
        <taxon>Bacteria</taxon>
        <taxon>Bacillati</taxon>
        <taxon>Actinomycetota</taxon>
        <taxon>Actinomycetes</taxon>
        <taxon>Kitasatosporales</taxon>
        <taxon>Streptomycetaceae</taxon>
        <taxon>Kitasatospora</taxon>
    </lineage>
</organism>
<keyword evidence="3" id="KW-1185">Reference proteome</keyword>
<feature type="region of interest" description="Disordered" evidence="1">
    <location>
        <begin position="1"/>
        <end position="28"/>
    </location>
</feature>
<evidence type="ECO:0000256" key="1">
    <source>
        <dbReference type="SAM" id="MobiDB-lite"/>
    </source>
</evidence>
<evidence type="ECO:0000313" key="3">
    <source>
        <dbReference type="Proteomes" id="UP000617734"/>
    </source>
</evidence>
<dbReference type="AlphaFoldDB" id="A0A919KZ17"/>
<dbReference type="Proteomes" id="UP000617734">
    <property type="component" value="Unassembled WGS sequence"/>
</dbReference>
<gene>
    <name evidence="2" type="ORF">GCM10018781_52400</name>
</gene>
<accession>A0A919KZ17</accession>
<reference evidence="2" key="1">
    <citation type="journal article" date="2014" name="Int. J. Syst. Evol. Microbiol.">
        <title>Complete genome sequence of Corynebacterium casei LMG S-19264T (=DSM 44701T), isolated from a smear-ripened cheese.</title>
        <authorList>
            <consortium name="US DOE Joint Genome Institute (JGI-PGF)"/>
            <person name="Walter F."/>
            <person name="Albersmeier A."/>
            <person name="Kalinowski J."/>
            <person name="Ruckert C."/>
        </authorList>
    </citation>
    <scope>NUCLEOTIDE SEQUENCE</scope>
    <source>
        <strain evidence="2">JCM 4646</strain>
    </source>
</reference>
<name>A0A919KZ17_9ACTN</name>
<evidence type="ECO:0000313" key="2">
    <source>
        <dbReference type="EMBL" id="GHH77937.1"/>
    </source>
</evidence>
<proteinExistence type="predicted"/>
<reference evidence="2" key="2">
    <citation type="submission" date="2020-09" db="EMBL/GenBank/DDBJ databases">
        <authorList>
            <person name="Sun Q."/>
            <person name="Ohkuma M."/>
        </authorList>
    </citation>
    <scope>NUCLEOTIDE SEQUENCE</scope>
    <source>
        <strain evidence="2">JCM 4646</strain>
    </source>
</reference>
<sequence>MSQEWTGGAVRRRGPVRDPDGPGGPVPAADLVLKARGAVLRGPSPYPRAAPLVHMPDSCLTIRRAPPNVFARS</sequence>